<sequence>MRIAALSVPQHPSSPVLITIQLRPNKGTEWSSLCELIEGRCPSLFDNFKVRGLNRHVPEGVPAAQDAPIIVVLTGFTGDMCPRDGILSPACAPIDRGGLGYRAVVVNFRGLLT</sequence>
<dbReference type="RefSeq" id="XP_043037019.1">
    <property type="nucleotide sequence ID" value="XM_043177543.1"/>
</dbReference>
<protein>
    <submittedName>
        <fullName evidence="1">Uncharacterized protein</fullName>
    </submittedName>
</protein>
<dbReference type="EMBL" id="MU250545">
    <property type="protein sequence ID" value="KAG7443519.1"/>
    <property type="molecule type" value="Genomic_DNA"/>
</dbReference>
<proteinExistence type="predicted"/>
<dbReference type="AlphaFoldDB" id="A0A9P7VPA9"/>
<reference evidence="1" key="1">
    <citation type="submission" date="2020-11" db="EMBL/GenBank/DDBJ databases">
        <title>Adaptations for nitrogen fixation in a non-lichenized fungal sporocarp promotes dispersal by wood-feeding termites.</title>
        <authorList>
            <consortium name="DOE Joint Genome Institute"/>
            <person name="Koch R.A."/>
            <person name="Yoon G."/>
            <person name="Arayal U."/>
            <person name="Lail K."/>
            <person name="Amirebrahimi M."/>
            <person name="Labutti K."/>
            <person name="Lipzen A."/>
            <person name="Riley R."/>
            <person name="Barry K."/>
            <person name="Henrissat B."/>
            <person name="Grigoriev I.V."/>
            <person name="Herr J.R."/>
            <person name="Aime M.C."/>
        </authorList>
    </citation>
    <scope>NUCLEOTIDE SEQUENCE</scope>
    <source>
        <strain evidence="1">MCA 3950</strain>
    </source>
</reference>
<name>A0A9P7VPA9_9AGAR</name>
<dbReference type="OrthoDB" id="5954035at2759"/>
<accession>A0A9P7VPA9</accession>
<dbReference type="Proteomes" id="UP000812287">
    <property type="component" value="Unassembled WGS sequence"/>
</dbReference>
<dbReference type="GeneID" id="66099830"/>
<organism evidence="1 2">
    <name type="scientific">Guyanagaster necrorhizus</name>
    <dbReference type="NCBI Taxonomy" id="856835"/>
    <lineage>
        <taxon>Eukaryota</taxon>
        <taxon>Fungi</taxon>
        <taxon>Dikarya</taxon>
        <taxon>Basidiomycota</taxon>
        <taxon>Agaricomycotina</taxon>
        <taxon>Agaricomycetes</taxon>
        <taxon>Agaricomycetidae</taxon>
        <taxon>Agaricales</taxon>
        <taxon>Marasmiineae</taxon>
        <taxon>Physalacriaceae</taxon>
        <taxon>Guyanagaster</taxon>
    </lineage>
</organism>
<keyword evidence="2" id="KW-1185">Reference proteome</keyword>
<evidence type="ECO:0000313" key="2">
    <source>
        <dbReference type="Proteomes" id="UP000812287"/>
    </source>
</evidence>
<comment type="caution">
    <text evidence="1">The sequence shown here is derived from an EMBL/GenBank/DDBJ whole genome shotgun (WGS) entry which is preliminary data.</text>
</comment>
<gene>
    <name evidence="1" type="ORF">BT62DRAFT_1009339</name>
</gene>
<evidence type="ECO:0000313" key="1">
    <source>
        <dbReference type="EMBL" id="KAG7443519.1"/>
    </source>
</evidence>